<evidence type="ECO:0000256" key="1">
    <source>
        <dbReference type="SAM" id="MobiDB-lite"/>
    </source>
</evidence>
<proteinExistence type="predicted"/>
<protein>
    <submittedName>
        <fullName evidence="2">Uncharacterized protein</fullName>
    </submittedName>
</protein>
<keyword evidence="3" id="KW-1185">Reference proteome</keyword>
<evidence type="ECO:0000313" key="3">
    <source>
        <dbReference type="Proteomes" id="UP001295794"/>
    </source>
</evidence>
<organism evidence="2 3">
    <name type="scientific">Mycena citricolor</name>
    <dbReference type="NCBI Taxonomy" id="2018698"/>
    <lineage>
        <taxon>Eukaryota</taxon>
        <taxon>Fungi</taxon>
        <taxon>Dikarya</taxon>
        <taxon>Basidiomycota</taxon>
        <taxon>Agaricomycotina</taxon>
        <taxon>Agaricomycetes</taxon>
        <taxon>Agaricomycetidae</taxon>
        <taxon>Agaricales</taxon>
        <taxon>Marasmiineae</taxon>
        <taxon>Mycenaceae</taxon>
        <taxon>Mycena</taxon>
    </lineage>
</organism>
<dbReference type="AlphaFoldDB" id="A0AAD2H8S9"/>
<accession>A0AAD2H8S9</accession>
<reference evidence="2" key="1">
    <citation type="submission" date="2023-11" db="EMBL/GenBank/DDBJ databases">
        <authorList>
            <person name="De Vega J J."/>
            <person name="De Vega J J."/>
        </authorList>
    </citation>
    <scope>NUCLEOTIDE SEQUENCE</scope>
</reference>
<dbReference type="Proteomes" id="UP001295794">
    <property type="component" value="Unassembled WGS sequence"/>
</dbReference>
<feature type="non-terminal residue" evidence="2">
    <location>
        <position position="1004"/>
    </location>
</feature>
<comment type="caution">
    <text evidence="2">The sequence shown here is derived from an EMBL/GenBank/DDBJ whole genome shotgun (WGS) entry which is preliminary data.</text>
</comment>
<feature type="region of interest" description="Disordered" evidence="1">
    <location>
        <begin position="822"/>
        <end position="845"/>
    </location>
</feature>
<evidence type="ECO:0000313" key="2">
    <source>
        <dbReference type="EMBL" id="CAK5270289.1"/>
    </source>
</evidence>
<dbReference type="EMBL" id="CAVNYO010000163">
    <property type="protein sequence ID" value="CAK5270289.1"/>
    <property type="molecule type" value="Genomic_DNA"/>
</dbReference>
<gene>
    <name evidence="2" type="ORF">MYCIT1_LOCUS14579</name>
</gene>
<sequence>SVFFCACSSHSLKRAITELTTVNKRTIRPMEFLDTSARDDDGDADENELDMDSIMAEFIDEGALYGMQVGSEQGDLDNEMDGVLSAEEANQHGFEERALLATSLEHLAHQPRMELPDDEAQMDGLFALSQALVVQSPPIVRIPVPRWIEEDLVLWLIRHCERMPDVVAAYTNPLVPDFVYVETTDAGRLFSAFKNSPSASALSSFSSTASKLPFAHGIVSYPRFRSISRSVPVILDSVWDVKASLSIRAQRCGWARVTGVGAEAFRLSQHAVLYRGDLVFVCDADTLLVIPRINFKRNRACRGQRPPPSPFLSRNLLEGSKWEQIGQHVRWGKHYFLGPFEEIQCKVFHHPRPVAFLSEPPPWDELRPFVDLDSLRDDRTPAAAGKERHLILDSPFLAQAYENTTRYALQAGDRAILDTYESLEYDTGRGASDVFIRGIDYAHNKAVITKGYTDTGDPSTHLRLAPSSECSLKDLRLHPLSPPRNIKEGDRVIVVRSTAQAREGLVGRVCATEGEILHIVTVHEDPPQLLHVSIGNVCIHYVSADVVRIMYGQHAEMEGVVLNAEEDGHLSLQLTTLEAIFNFIQERDYSNAQLLGSLEPLLIPIFVPRWQVQLVTLGTLPVQESASFSQTERIEMLSQEEKIKLKTEFTNDVLKLRKFEVLIVAGPLKGKRGRIVDYKHTSSVPSTLDLRPDVGMAARWAEVSQRDPLEDVELTVGLDGTMKNETMKVDDVRELRSGFRLRQALHFRNISNLPLFSRPRTPSPPPDAPVPLCNSKSQVNLASQEDGSWLCLKSLLGKRVDVMIDDAASLRLLQLKREKGYEASEKTKREKVKGPSSRKSKAPRSRVLDALSAQLYERGAGQPAFVVGRNIPDAETAAVHAHIWPSMQVMKVPVSALKPCRKTLPPVGGGSPQSILDIKARVVIIGPDVHHSTEFMGEYGETIPDTRIGVTIKVRFEWRRDPGASEADQPVARFDLFSICSSTNIVRIQRGTNLPLYKTSTFDQ</sequence>
<name>A0AAD2H8S9_9AGAR</name>